<comment type="caution">
    <text evidence="1">The sequence shown here is derived from an EMBL/GenBank/DDBJ whole genome shotgun (WGS) entry which is preliminary data.</text>
</comment>
<dbReference type="InterPro" id="IPR036397">
    <property type="entry name" value="RNaseH_sf"/>
</dbReference>
<sequence>MGKYEVKIQGVTVEISVIDDEDVPYVKIAEFKSSLLQVGFLGFFEPKILNSRMASVVELSELAVRVLKKYSLSTCGLAELASEVGFVGTNALDNWKSIVFSIEEIKFAIHDAYTVYRVGDKLIRMGGSRGGLPKGQPPWVGDDEVEGVKETERTNKENLLVMREEKENIGQRI</sequence>
<dbReference type="EMBL" id="JANJYI010000008">
    <property type="protein sequence ID" value="KAK2640300.1"/>
    <property type="molecule type" value="Genomic_DNA"/>
</dbReference>
<reference evidence="1" key="1">
    <citation type="journal article" date="2023" name="Plant J.">
        <title>Genome sequences and population genomics provide insights into the demographic history, inbreeding, and mutation load of two 'living fossil' tree species of Dipteronia.</title>
        <authorList>
            <person name="Feng Y."/>
            <person name="Comes H.P."/>
            <person name="Chen J."/>
            <person name="Zhu S."/>
            <person name="Lu R."/>
            <person name="Zhang X."/>
            <person name="Li P."/>
            <person name="Qiu J."/>
            <person name="Olsen K.M."/>
            <person name="Qiu Y."/>
        </authorList>
    </citation>
    <scope>NUCLEOTIDE SEQUENCE</scope>
    <source>
        <strain evidence="1">KIB01</strain>
    </source>
</reference>
<dbReference type="AlphaFoldDB" id="A0AAD9TR87"/>
<dbReference type="Proteomes" id="UP001280121">
    <property type="component" value="Unassembled WGS sequence"/>
</dbReference>
<dbReference type="GO" id="GO:0003676">
    <property type="term" value="F:nucleic acid binding"/>
    <property type="evidence" value="ECO:0007669"/>
    <property type="project" value="InterPro"/>
</dbReference>
<gene>
    <name evidence="1" type="ORF">Ddye_028095</name>
</gene>
<organism evidence="1 2">
    <name type="scientific">Dipteronia dyeriana</name>
    <dbReference type="NCBI Taxonomy" id="168575"/>
    <lineage>
        <taxon>Eukaryota</taxon>
        <taxon>Viridiplantae</taxon>
        <taxon>Streptophyta</taxon>
        <taxon>Embryophyta</taxon>
        <taxon>Tracheophyta</taxon>
        <taxon>Spermatophyta</taxon>
        <taxon>Magnoliopsida</taxon>
        <taxon>eudicotyledons</taxon>
        <taxon>Gunneridae</taxon>
        <taxon>Pentapetalae</taxon>
        <taxon>rosids</taxon>
        <taxon>malvids</taxon>
        <taxon>Sapindales</taxon>
        <taxon>Sapindaceae</taxon>
        <taxon>Hippocastanoideae</taxon>
        <taxon>Acereae</taxon>
        <taxon>Dipteronia</taxon>
    </lineage>
</organism>
<proteinExistence type="predicted"/>
<name>A0AAD9TR87_9ROSI</name>
<keyword evidence="2" id="KW-1185">Reference proteome</keyword>
<accession>A0AAD9TR87</accession>
<dbReference type="Gene3D" id="3.30.420.10">
    <property type="entry name" value="Ribonuclease H-like superfamily/Ribonuclease H"/>
    <property type="match status" value="1"/>
</dbReference>
<protein>
    <submittedName>
        <fullName evidence="1">Uncharacterized protein</fullName>
    </submittedName>
</protein>
<evidence type="ECO:0000313" key="2">
    <source>
        <dbReference type="Proteomes" id="UP001280121"/>
    </source>
</evidence>
<evidence type="ECO:0000313" key="1">
    <source>
        <dbReference type="EMBL" id="KAK2640300.1"/>
    </source>
</evidence>